<dbReference type="InterPro" id="IPR020846">
    <property type="entry name" value="MFS_dom"/>
</dbReference>
<evidence type="ECO:0000256" key="3">
    <source>
        <dbReference type="ARBA" id="ARBA00022692"/>
    </source>
</evidence>
<gene>
    <name evidence="8" type="ORF">JOF47_002690</name>
</gene>
<dbReference type="CDD" id="cd17316">
    <property type="entry name" value="MFS_SV2_like"/>
    <property type="match status" value="1"/>
</dbReference>
<dbReference type="PROSITE" id="PS00217">
    <property type="entry name" value="SUGAR_TRANSPORT_2"/>
    <property type="match status" value="1"/>
</dbReference>
<evidence type="ECO:0000256" key="4">
    <source>
        <dbReference type="ARBA" id="ARBA00022989"/>
    </source>
</evidence>
<feature type="transmembrane region" description="Helical" evidence="6">
    <location>
        <begin position="421"/>
        <end position="442"/>
    </location>
</feature>
<feature type="transmembrane region" description="Helical" evidence="6">
    <location>
        <begin position="390"/>
        <end position="415"/>
    </location>
</feature>
<evidence type="ECO:0000256" key="5">
    <source>
        <dbReference type="ARBA" id="ARBA00023136"/>
    </source>
</evidence>
<evidence type="ECO:0000313" key="8">
    <source>
        <dbReference type="EMBL" id="MBP2387179.1"/>
    </source>
</evidence>
<feature type="transmembrane region" description="Helical" evidence="6">
    <location>
        <begin position="26"/>
        <end position="51"/>
    </location>
</feature>
<accession>A0ABS4XFF2</accession>
<protein>
    <submittedName>
        <fullName evidence="8">MFS transporter</fullName>
    </submittedName>
</protein>
<feature type="transmembrane region" description="Helical" evidence="6">
    <location>
        <begin position="63"/>
        <end position="83"/>
    </location>
</feature>
<feature type="transmembrane region" description="Helical" evidence="6">
    <location>
        <begin position="269"/>
        <end position="289"/>
    </location>
</feature>
<feature type="transmembrane region" description="Helical" evidence="6">
    <location>
        <begin position="357"/>
        <end position="378"/>
    </location>
</feature>
<dbReference type="InterPro" id="IPR005828">
    <property type="entry name" value="MFS_sugar_transport-like"/>
</dbReference>
<dbReference type="EMBL" id="JAGIOF010000001">
    <property type="protein sequence ID" value="MBP2387179.1"/>
    <property type="molecule type" value="Genomic_DNA"/>
</dbReference>
<evidence type="ECO:0000256" key="2">
    <source>
        <dbReference type="ARBA" id="ARBA00022448"/>
    </source>
</evidence>
<reference evidence="8 9" key="1">
    <citation type="submission" date="2021-03" db="EMBL/GenBank/DDBJ databases">
        <title>Sequencing the genomes of 1000 actinobacteria strains.</title>
        <authorList>
            <person name="Klenk H.-P."/>
        </authorList>
    </citation>
    <scope>NUCLEOTIDE SEQUENCE [LARGE SCALE GENOMIC DNA]</scope>
    <source>
        <strain evidence="8 9">DSM 15797</strain>
    </source>
</reference>
<keyword evidence="4 6" id="KW-1133">Transmembrane helix</keyword>
<dbReference type="PANTHER" id="PTHR23511">
    <property type="entry name" value="SYNAPTIC VESICLE GLYCOPROTEIN 2"/>
    <property type="match status" value="1"/>
</dbReference>
<comment type="subcellular location">
    <subcellularLocation>
        <location evidence="1">Cell membrane</location>
        <topology evidence="1">Multi-pass membrane protein</topology>
    </subcellularLocation>
</comment>
<dbReference type="Gene3D" id="1.20.1250.20">
    <property type="entry name" value="MFS general substrate transporter like domains"/>
    <property type="match status" value="1"/>
</dbReference>
<keyword evidence="9" id="KW-1185">Reference proteome</keyword>
<dbReference type="Pfam" id="PF00083">
    <property type="entry name" value="Sugar_tr"/>
    <property type="match status" value="1"/>
</dbReference>
<dbReference type="PANTHER" id="PTHR23511:SF34">
    <property type="entry name" value="SYNAPTIC VESICLE GLYCOPROTEIN 2"/>
    <property type="match status" value="1"/>
</dbReference>
<feature type="transmembrane region" description="Helical" evidence="6">
    <location>
        <begin position="92"/>
        <end position="111"/>
    </location>
</feature>
<feature type="transmembrane region" description="Helical" evidence="6">
    <location>
        <begin position="150"/>
        <end position="174"/>
    </location>
</feature>
<dbReference type="PROSITE" id="PS50850">
    <property type="entry name" value="MFS"/>
    <property type="match status" value="1"/>
</dbReference>
<proteinExistence type="predicted"/>
<keyword evidence="3 6" id="KW-0812">Transmembrane</keyword>
<feature type="transmembrane region" description="Helical" evidence="6">
    <location>
        <begin position="332"/>
        <end position="351"/>
    </location>
</feature>
<dbReference type="SUPFAM" id="SSF103473">
    <property type="entry name" value="MFS general substrate transporter"/>
    <property type="match status" value="1"/>
</dbReference>
<dbReference type="InterPro" id="IPR036259">
    <property type="entry name" value="MFS_trans_sf"/>
</dbReference>
<feature type="transmembrane region" description="Helical" evidence="6">
    <location>
        <begin position="117"/>
        <end position="138"/>
    </location>
</feature>
<dbReference type="RefSeq" id="WP_245356361.1">
    <property type="nucleotide sequence ID" value="NZ_BAAAJY010000005.1"/>
</dbReference>
<evidence type="ECO:0000256" key="1">
    <source>
        <dbReference type="ARBA" id="ARBA00004651"/>
    </source>
</evidence>
<feature type="domain" description="Major facilitator superfamily (MFS) profile" evidence="7">
    <location>
        <begin position="26"/>
        <end position="445"/>
    </location>
</feature>
<evidence type="ECO:0000259" key="7">
    <source>
        <dbReference type="PROSITE" id="PS50850"/>
    </source>
</evidence>
<name>A0ABS4XFF2_9MICC</name>
<keyword evidence="5 6" id="KW-0472">Membrane</keyword>
<organism evidence="8 9">
    <name type="scientific">Paeniglutamicibacter kerguelensis</name>
    <dbReference type="NCBI Taxonomy" id="254788"/>
    <lineage>
        <taxon>Bacteria</taxon>
        <taxon>Bacillati</taxon>
        <taxon>Actinomycetota</taxon>
        <taxon>Actinomycetes</taxon>
        <taxon>Micrococcales</taxon>
        <taxon>Micrococcaceae</taxon>
        <taxon>Paeniglutamicibacter</taxon>
    </lineage>
</organism>
<dbReference type="Proteomes" id="UP001296993">
    <property type="component" value="Unassembled WGS sequence"/>
</dbReference>
<feature type="transmembrane region" description="Helical" evidence="6">
    <location>
        <begin position="304"/>
        <end position="325"/>
    </location>
</feature>
<comment type="caution">
    <text evidence="8">The sequence shown here is derived from an EMBL/GenBank/DDBJ whole genome shotgun (WGS) entry which is preliminary data.</text>
</comment>
<evidence type="ECO:0000313" key="9">
    <source>
        <dbReference type="Proteomes" id="UP001296993"/>
    </source>
</evidence>
<keyword evidence="2" id="KW-0813">Transport</keyword>
<feature type="transmembrane region" description="Helical" evidence="6">
    <location>
        <begin position="180"/>
        <end position="197"/>
    </location>
</feature>
<sequence length="459" mass="49071">MESVKQGLSVIERMENMRVASPHYKLAMIGGLGLLFDGMDGSLVSYVLPIITPLWNLTGGQTGLIGSSLLIGILIGALVAGVLGDRIGRRKVMMYALAFYAVATAIAAFSVNWEMFFALRVLAGIGLGAEAAIIPTFISELIPAAKRGLFVGSVAGFFSLGYLCAALIGTFVVAPMAQGWRIGQLVTALPVVLLLWWRRVLPESPRWLIAQGRVAEAEEIATNLENGKLAANRPTADATVVASARGQRSTTKLFRHAELFARDQLKRTIVLWVLWIAVTFSFYGFFVWIPSLLVANGMTITKSFTYTLIITIAQIPGYYSAAYLNEKLGRKVLIFTYLVGGVVSAFLLARSGDTSQVLVFGSMISFFMNGCYAGLYAYTPEVYPTNLRATGVGTASAVGRIGGIAAPIIIGVGYAQLGFGGIFAMIMAVLLAGALTILIFGVDTKGRTLEDISATRSAT</sequence>
<dbReference type="InterPro" id="IPR005829">
    <property type="entry name" value="Sugar_transporter_CS"/>
</dbReference>
<evidence type="ECO:0000256" key="6">
    <source>
        <dbReference type="SAM" id="Phobius"/>
    </source>
</evidence>